<feature type="compositionally biased region" description="Polar residues" evidence="3">
    <location>
        <begin position="856"/>
        <end position="887"/>
    </location>
</feature>
<feature type="compositionally biased region" description="Acidic residues" evidence="3">
    <location>
        <begin position="744"/>
        <end position="756"/>
    </location>
</feature>
<feature type="compositionally biased region" description="Polar residues" evidence="3">
    <location>
        <begin position="1515"/>
        <end position="1545"/>
    </location>
</feature>
<dbReference type="PROSITE" id="PS50009">
    <property type="entry name" value="RASGEF_CAT"/>
    <property type="match status" value="1"/>
</dbReference>
<dbReference type="KEGG" id="sre:PTSG_09152"/>
<dbReference type="SUPFAM" id="SSF48366">
    <property type="entry name" value="Ras GEF"/>
    <property type="match status" value="1"/>
</dbReference>
<feature type="compositionally biased region" description="Basic and acidic residues" evidence="3">
    <location>
        <begin position="196"/>
        <end position="214"/>
    </location>
</feature>
<evidence type="ECO:0000256" key="1">
    <source>
        <dbReference type="ARBA" id="ARBA00022658"/>
    </source>
</evidence>
<dbReference type="CDD" id="cd00155">
    <property type="entry name" value="RasGEF"/>
    <property type="match status" value="1"/>
</dbReference>
<evidence type="ECO:0000313" key="6">
    <source>
        <dbReference type="EMBL" id="EGD78457.1"/>
    </source>
</evidence>
<dbReference type="eggNOG" id="KOG3542">
    <property type="taxonomic scope" value="Eukaryota"/>
</dbReference>
<feature type="compositionally biased region" description="Basic and acidic residues" evidence="3">
    <location>
        <begin position="896"/>
        <end position="906"/>
    </location>
</feature>
<dbReference type="Gene3D" id="1.20.870.10">
    <property type="entry name" value="Son of sevenless (SoS) protein Chain: S domain 1"/>
    <property type="match status" value="1"/>
</dbReference>
<feature type="compositionally biased region" description="Basic residues" evidence="3">
    <location>
        <begin position="32"/>
        <end position="42"/>
    </location>
</feature>
<feature type="compositionally biased region" description="Low complexity" evidence="3">
    <location>
        <begin position="644"/>
        <end position="653"/>
    </location>
</feature>
<dbReference type="PANTHER" id="PTHR23113">
    <property type="entry name" value="GUANINE NUCLEOTIDE EXCHANGE FACTOR"/>
    <property type="match status" value="1"/>
</dbReference>
<dbReference type="InterPro" id="IPR036964">
    <property type="entry name" value="RASGEF_cat_dom_sf"/>
</dbReference>
<feature type="compositionally biased region" description="Acidic residues" evidence="3">
    <location>
        <begin position="683"/>
        <end position="696"/>
    </location>
</feature>
<dbReference type="EMBL" id="GL832983">
    <property type="protein sequence ID" value="EGD78457.1"/>
    <property type="molecule type" value="Genomic_DNA"/>
</dbReference>
<dbReference type="InterPro" id="IPR000651">
    <property type="entry name" value="Ras-like_Gua-exchang_fac_N"/>
</dbReference>
<dbReference type="InParanoid" id="F2UMV8"/>
<protein>
    <submittedName>
        <fullName evidence="6">Uncharacterized protein</fullName>
    </submittedName>
</protein>
<feature type="region of interest" description="Disordered" evidence="3">
    <location>
        <begin position="1996"/>
        <end position="2031"/>
    </location>
</feature>
<feature type="compositionally biased region" description="Basic residues" evidence="3">
    <location>
        <begin position="928"/>
        <end position="948"/>
    </location>
</feature>
<dbReference type="InterPro" id="IPR001895">
    <property type="entry name" value="RASGEF_cat_dom"/>
</dbReference>
<feature type="compositionally biased region" description="Low complexity" evidence="3">
    <location>
        <begin position="17"/>
        <end position="31"/>
    </location>
</feature>
<feature type="compositionally biased region" description="Acidic residues" evidence="3">
    <location>
        <begin position="792"/>
        <end position="804"/>
    </location>
</feature>
<feature type="compositionally biased region" description="Pro residues" evidence="3">
    <location>
        <begin position="453"/>
        <end position="468"/>
    </location>
</feature>
<dbReference type="PROSITE" id="PS50212">
    <property type="entry name" value="RASGEF_NTER"/>
    <property type="match status" value="1"/>
</dbReference>
<dbReference type="InterPro" id="IPR008937">
    <property type="entry name" value="Ras-like_GEF"/>
</dbReference>
<feature type="region of interest" description="Disordered" evidence="3">
    <location>
        <begin position="434"/>
        <end position="474"/>
    </location>
</feature>
<feature type="compositionally biased region" description="Low complexity" evidence="3">
    <location>
        <begin position="814"/>
        <end position="840"/>
    </location>
</feature>
<feature type="domain" description="N-terminal Ras-GEF" evidence="5">
    <location>
        <begin position="1039"/>
        <end position="1196"/>
    </location>
</feature>
<feature type="compositionally biased region" description="Low complexity" evidence="3">
    <location>
        <begin position="1557"/>
        <end position="1572"/>
    </location>
</feature>
<dbReference type="InterPro" id="IPR023578">
    <property type="entry name" value="Ras_GEF_dom_sf"/>
</dbReference>
<feature type="region of interest" description="Disordered" evidence="3">
    <location>
        <begin position="1705"/>
        <end position="1758"/>
    </location>
</feature>
<dbReference type="GO" id="GO:0005085">
    <property type="term" value="F:guanyl-nucleotide exchange factor activity"/>
    <property type="evidence" value="ECO:0007669"/>
    <property type="project" value="UniProtKB-KW"/>
</dbReference>
<feature type="region of interest" description="Disordered" evidence="3">
    <location>
        <begin position="486"/>
        <end position="586"/>
    </location>
</feature>
<keyword evidence="1 2" id="KW-0344">Guanine-nucleotide releasing factor</keyword>
<feature type="compositionally biased region" description="Low complexity" evidence="3">
    <location>
        <begin position="243"/>
        <end position="255"/>
    </location>
</feature>
<feature type="compositionally biased region" description="Acidic residues" evidence="3">
    <location>
        <begin position="565"/>
        <end position="575"/>
    </location>
</feature>
<feature type="compositionally biased region" description="Basic and acidic residues" evidence="3">
    <location>
        <begin position="43"/>
        <end position="52"/>
    </location>
</feature>
<feature type="region of interest" description="Disordered" evidence="3">
    <location>
        <begin position="644"/>
        <end position="756"/>
    </location>
</feature>
<feature type="compositionally biased region" description="Polar residues" evidence="3">
    <location>
        <begin position="164"/>
        <end position="174"/>
    </location>
</feature>
<dbReference type="Proteomes" id="UP000007799">
    <property type="component" value="Unassembled WGS sequence"/>
</dbReference>
<feature type="compositionally biased region" description="Acidic residues" evidence="3">
    <location>
        <begin position="1584"/>
        <end position="1593"/>
    </location>
</feature>
<keyword evidence="7" id="KW-1185">Reference proteome</keyword>
<dbReference type="PANTHER" id="PTHR23113:SF368">
    <property type="entry name" value="CELL DIVISION CONTROL PROTEIN 25"/>
    <property type="match status" value="1"/>
</dbReference>
<feature type="compositionally biased region" description="Basic and acidic residues" evidence="3">
    <location>
        <begin position="1946"/>
        <end position="1956"/>
    </location>
</feature>
<feature type="compositionally biased region" description="Acidic residues" evidence="3">
    <location>
        <begin position="1964"/>
        <end position="1975"/>
    </location>
</feature>
<feature type="compositionally biased region" description="Acidic residues" evidence="3">
    <location>
        <begin position="148"/>
        <end position="157"/>
    </location>
</feature>
<name>F2UMV8_SALR5</name>
<feature type="compositionally biased region" description="Acidic residues" evidence="3">
    <location>
        <begin position="1786"/>
        <end position="1795"/>
    </location>
</feature>
<feature type="compositionally biased region" description="Polar residues" evidence="3">
    <location>
        <begin position="1804"/>
        <end position="1828"/>
    </location>
</feature>
<dbReference type="Pfam" id="PF00617">
    <property type="entry name" value="RasGEF"/>
    <property type="match status" value="1"/>
</dbReference>
<dbReference type="OrthoDB" id="546434at2759"/>
<accession>F2UMV8</accession>
<dbReference type="GeneID" id="16069951"/>
<dbReference type="GO" id="GO:0005886">
    <property type="term" value="C:plasma membrane"/>
    <property type="evidence" value="ECO:0007669"/>
    <property type="project" value="TreeGrafter"/>
</dbReference>
<dbReference type="GO" id="GO:0007265">
    <property type="term" value="P:Ras protein signal transduction"/>
    <property type="evidence" value="ECO:0007669"/>
    <property type="project" value="TreeGrafter"/>
</dbReference>
<dbReference type="CDD" id="cd06224">
    <property type="entry name" value="REM"/>
    <property type="match status" value="1"/>
</dbReference>
<feature type="region of interest" description="Disordered" evidence="3">
    <location>
        <begin position="1946"/>
        <end position="1976"/>
    </location>
</feature>
<evidence type="ECO:0000259" key="4">
    <source>
        <dbReference type="PROSITE" id="PS50009"/>
    </source>
</evidence>
<feature type="compositionally biased region" description="Acidic residues" evidence="3">
    <location>
        <begin position="2004"/>
        <end position="2014"/>
    </location>
</feature>
<gene>
    <name evidence="6" type="ORF">PTSG_09152</name>
</gene>
<feature type="compositionally biased region" description="Low complexity" evidence="3">
    <location>
        <begin position="705"/>
        <end position="716"/>
    </location>
</feature>
<feature type="compositionally biased region" description="Basic and acidic residues" evidence="3">
    <location>
        <begin position="718"/>
        <end position="730"/>
    </location>
</feature>
<evidence type="ECO:0000256" key="3">
    <source>
        <dbReference type="SAM" id="MobiDB-lite"/>
    </source>
</evidence>
<feature type="region of interest" description="Disordered" evidence="3">
    <location>
        <begin position="769"/>
        <end position="993"/>
    </location>
</feature>
<dbReference type="Gene3D" id="1.10.840.10">
    <property type="entry name" value="Ras guanine-nucleotide exchange factors catalytic domain"/>
    <property type="match status" value="1"/>
</dbReference>
<feature type="compositionally biased region" description="Low complexity" evidence="3">
    <location>
        <begin position="1602"/>
        <end position="1616"/>
    </location>
</feature>
<feature type="compositionally biased region" description="Basic and acidic residues" evidence="3">
    <location>
        <begin position="554"/>
        <end position="564"/>
    </location>
</feature>
<evidence type="ECO:0000256" key="2">
    <source>
        <dbReference type="PROSITE-ProRule" id="PRU00168"/>
    </source>
</evidence>
<feature type="region of interest" description="Disordered" evidence="3">
    <location>
        <begin position="1"/>
        <end position="285"/>
    </location>
</feature>
<feature type="region of interest" description="Disordered" evidence="3">
    <location>
        <begin position="1515"/>
        <end position="1685"/>
    </location>
</feature>
<feature type="compositionally biased region" description="Low complexity" evidence="3">
    <location>
        <begin position="486"/>
        <end position="520"/>
    </location>
</feature>
<organism evidence="7">
    <name type="scientific">Salpingoeca rosetta (strain ATCC 50818 / BSB-021)</name>
    <dbReference type="NCBI Taxonomy" id="946362"/>
    <lineage>
        <taxon>Eukaryota</taxon>
        <taxon>Choanoflagellata</taxon>
        <taxon>Craspedida</taxon>
        <taxon>Salpingoecidae</taxon>
        <taxon>Salpingoeca</taxon>
    </lineage>
</organism>
<feature type="domain" description="Ras-GEF" evidence="4">
    <location>
        <begin position="1224"/>
        <end position="1448"/>
    </location>
</feature>
<dbReference type="Pfam" id="PF00618">
    <property type="entry name" value="RasGEF_N"/>
    <property type="match status" value="1"/>
</dbReference>
<evidence type="ECO:0000259" key="5">
    <source>
        <dbReference type="PROSITE" id="PS50212"/>
    </source>
</evidence>
<feature type="compositionally biased region" description="Basic and acidic residues" evidence="3">
    <location>
        <begin position="1748"/>
        <end position="1757"/>
    </location>
</feature>
<feature type="compositionally biased region" description="Low complexity" evidence="3">
    <location>
        <begin position="974"/>
        <end position="985"/>
    </location>
</feature>
<dbReference type="RefSeq" id="XP_004989406.1">
    <property type="nucleotide sequence ID" value="XM_004989349.1"/>
</dbReference>
<feature type="compositionally biased region" description="Basic residues" evidence="3">
    <location>
        <begin position="125"/>
        <end position="140"/>
    </location>
</feature>
<feature type="compositionally biased region" description="Acidic residues" evidence="3">
    <location>
        <begin position="1734"/>
        <end position="1747"/>
    </location>
</feature>
<dbReference type="SMART" id="SM00147">
    <property type="entry name" value="RasGEF"/>
    <property type="match status" value="1"/>
</dbReference>
<evidence type="ECO:0000313" key="7">
    <source>
        <dbReference type="Proteomes" id="UP000007799"/>
    </source>
</evidence>
<proteinExistence type="predicted"/>
<reference evidence="6" key="1">
    <citation type="submission" date="2009-08" db="EMBL/GenBank/DDBJ databases">
        <title>Annotation of Salpingoeca rosetta.</title>
        <authorList>
            <consortium name="The Broad Institute Genome Sequencing Platform"/>
            <person name="Russ C."/>
            <person name="Cuomo C."/>
            <person name="Burger G."/>
            <person name="Gray M.W."/>
            <person name="Holland P.W.H."/>
            <person name="King N."/>
            <person name="Lang F.B.F."/>
            <person name="Roger A.J."/>
            <person name="Ruiz-Trillo I."/>
            <person name="Young S.K."/>
            <person name="Zeng Q."/>
            <person name="Gargeya S."/>
            <person name="Alvarado L."/>
            <person name="Berlin A."/>
            <person name="Chapman S.B."/>
            <person name="Chen Z."/>
            <person name="Freedman E."/>
            <person name="Gellesch M."/>
            <person name="Goldberg J."/>
            <person name="Griggs A."/>
            <person name="Gujja S."/>
            <person name="Heilman E."/>
            <person name="Heiman D."/>
            <person name="Howarth C."/>
            <person name="Mehta T."/>
            <person name="Neiman D."/>
            <person name="Pearson M."/>
            <person name="Roberts A."/>
            <person name="Saif S."/>
            <person name="Shea T."/>
            <person name="Shenoy N."/>
            <person name="Sisk P."/>
            <person name="Stolte C."/>
            <person name="Sykes S."/>
            <person name="White J."/>
            <person name="Yandava C."/>
            <person name="Haas B."/>
            <person name="Nusbaum C."/>
            <person name="Birren B."/>
        </authorList>
    </citation>
    <scope>NUCLEOTIDE SEQUENCE [LARGE SCALE GENOMIC DNA]</scope>
    <source>
        <strain evidence="6">ATCC 50818</strain>
    </source>
</reference>
<feature type="region of interest" description="Disordered" evidence="3">
    <location>
        <begin position="1777"/>
        <end position="1866"/>
    </location>
</feature>
<feature type="compositionally biased region" description="Basic residues" evidence="3">
    <location>
        <begin position="1617"/>
        <end position="1632"/>
    </location>
</feature>
<feature type="compositionally biased region" description="Basic and acidic residues" evidence="3">
    <location>
        <begin position="656"/>
        <end position="681"/>
    </location>
</feature>
<sequence>MQRGCETTTGGPPPPNNTGSSGNDVDGGSVKLRQKKKKTRQPRRADEEERSPYRRLSATLDSGDDDLNAIFAEIEAEAHHQQQQQSAQRRGVLSSHHHTHQCPGSDASTTGDEAHHAQSLQRNAPRQRARRRLRRRHKRTSVPIPDSLMEEDEDTDGESACHGNITSSSASDTMDNAMDTDNHQGKGGKLLRERRKQGGDAEHHSSSDHERDRTPSSPPQQQKGNLRRGGSRASFCAAVGRHSSSTSIVSRTASSYVLSRFVPSDHDGDNSEGDGSGYDRDDNDSITFGHDVGAWGEYDNVQEDEDVRDAAVVREAAGVSGFDDADDADDDDDDEEARVAAVFDGALGHDAVHDAYSACDHGRLRRCNAVVVSSDAAADGSGWNQRYDDNHHHHHHRHHGSFDANDTFRYDDNGDGDDVMARFSRCRDSQLSDVAVSPTFERTRTPTAARRPPSSPVTPYTPPSPTPYASPVLRPSTAAPAVATAATAETATAETRRTGAAPTAVETTPATTAEAASYPVVPLPLSPSSSSTATRVCEPTRGRRRRRASSHNSFLDDHDYNVDVHDDDDDDDDTSSGDAIRKHSNDMLASSTAGADMLMRQRSLAGSIIVKNLHVRRKSVNLEHAPLCFPRGVTLADLNLDVDSSGSGGDSVVMKCDGDRDGEGDREQDGDGDDGGVKGAEDGQQEEEEEEEEEEQAGVKRRDGVAGADDASIAAEAEYDRQATNEKPERPINNVNILHGADGADGDDVSSGDEYDDLGSLASAVMMRGRSAQLKRQRGSDGGPVGSADSTGAEDDEDNGEGGEDGPSLPTRVAKTTTAPATPAATTTASTTATTTAAGTDMDEREATTEVPETGTGASTPSIGNSASSTPQASVFASRRQSSQGTRATDDAEADPSMKRLDDLKHGGGLSPSRRRSILSSATMMTHHQQKSSSPRRRSHLVPRRRLSRAISSPSPHPSASPSPSNHHHHSHLHGFNSSSSNSGAFGSGGGGGGVAPKGAMVEMMIPDANECFVAPTPNGTALISAEGQAELIVHFEHGLPKVMAGSTVALIEYLLGQNTNDDDGDSDAEHHTEGRLQGWLPFGVGGDRNHTRAQEAQSSFEEYMKTFLLSFRLFVTPETLVQVLLNQMQQSSSVRVLRRRVLEILQSWINTAWRDFYKDPSLVSTATQILATAASVDGHMSDLVPTIQSSLHQRLLEDKSERAREQQQPDDANLPKISLIVTDPEDLAEQLTLFNARLYQRVDAIDLIESVVQNVTSKPLSRVINRFDEEYFWVEQEVLDAGDPKLQAVIIDKFIQAAAHCKALNNFYSVFTIIGALDTAKIRKLKQAWDGVPKESRKLMQRLQSLTSTDKNMKAYRSAYKKLASKAPRVAFLPIVMKDLRFIADGNQKKVQGLLNFDRLRALSEYASHTEREVSIPYKKLTLDDAMQRYLKHQGDAVRVRLRSSGLADAQASTEREQALQMQVAELASVLEERDAQLTKLQQGSSARIHDLEQQLAKTRRVFAEEKQALSQHVRTLQRQLKQAQHGRQQQPVVDNSSNNNTPDSAHDVFSFNEDTNNNNNGTTSSGRNSRPTTAETTLGFDDMNDSTDGDGESGAASDASPSSSRPSSPRSISMRIRRSSSLRRMKRQLSRSKSNLTSIPEHTHTHAEQQGGDDGGEGDHGNGTPDRNGGHNVHRRGGGARMATTQAAVDTALLLVNGEDALGESSVDDHDDGADDGRNLRSTRTRRALADVVEEAEAEEGEGEEEGKRGKEGELGKVQVGKTGCEHLPLKAALNTTGNSANDDASDAEEDDLITPPVSDASAHTVTNTASNTRPAPPNTSASSEGDASKAAALSTPLQESAPVATPQTAQQQQQQQRSHACKPPLLRNPSFLVQEYDRLLAQNMLLLERVSVLEQRLAHEGDGSVNACGKNNDNNARMAVPPMLTQRGGSAVLLVAQALKAREAAQGHHETHPDTSSQCVDDGDGGGDDDDDAHARQRFEDEVAALVEFVESGMDGYGGDNDGDESNDDGFNDQIGGGGGDGDDVADRSGAADTCATLKLSTGQRIRFLPDDDNVIAVLTDNDDDDVDTDGEESSDASATLTNDARRHGDAAVRQLDSLQEADVRRIARDALRENEVLRSCLLPLDSTWSEDTLHDEWDAAKDIARHFLHTTRDSSPSQTRLFTDFLLAHSSGDGGDAEE</sequence>